<evidence type="ECO:0000313" key="15">
    <source>
        <dbReference type="EMBL" id="KAK2188165.1"/>
    </source>
</evidence>
<dbReference type="InterPro" id="IPR027484">
    <property type="entry name" value="PInositol-4-P-5-kinase_N"/>
</dbReference>
<dbReference type="FunFam" id="3.30.800.10:FF:000002">
    <property type="entry name" value="Phosphatidylinositol 5-phosphate 4-kinase type-2 beta"/>
    <property type="match status" value="1"/>
</dbReference>
<dbReference type="GO" id="GO:0005737">
    <property type="term" value="C:cytoplasm"/>
    <property type="evidence" value="ECO:0007669"/>
    <property type="project" value="UniProtKB-SubCell"/>
</dbReference>
<comment type="catalytic activity">
    <reaction evidence="8">
        <text>1,2-dihexadecanoyl-sn-glycero-3-phospho-(1D-myo-inositol-5-phosphate) + ATP = 1,2-dihexadecanoyl-sn-glycero-3-phospho-(1D-myo-inositol-4,5-bisphosphate) + ADP + H(+)</text>
        <dbReference type="Rhea" id="RHEA:55992"/>
        <dbReference type="ChEBI" id="CHEBI:15378"/>
        <dbReference type="ChEBI" id="CHEBI:30616"/>
        <dbReference type="ChEBI" id="CHEBI:83423"/>
        <dbReference type="ChEBI" id="CHEBI:84968"/>
        <dbReference type="ChEBI" id="CHEBI:456216"/>
    </reaction>
    <physiologicalReaction direction="left-to-right" evidence="8">
        <dbReference type="Rhea" id="RHEA:55993"/>
    </physiologicalReaction>
</comment>
<dbReference type="Pfam" id="PF01504">
    <property type="entry name" value="PIP5K"/>
    <property type="match status" value="1"/>
</dbReference>
<evidence type="ECO:0000256" key="13">
    <source>
        <dbReference type="SAM" id="MobiDB-lite"/>
    </source>
</evidence>
<dbReference type="InterPro" id="IPR023610">
    <property type="entry name" value="PInositol-4/5-P-5/4-kinase"/>
</dbReference>
<keyword evidence="5 12" id="KW-0418">Kinase</keyword>
<dbReference type="GO" id="GO:0016309">
    <property type="term" value="F:1-phosphatidylinositol-5-phosphate 4-kinase activity"/>
    <property type="evidence" value="ECO:0007669"/>
    <property type="project" value="UniProtKB-EC"/>
</dbReference>
<comment type="caution">
    <text evidence="15">The sequence shown here is derived from an EMBL/GenBank/DDBJ whole genome shotgun (WGS) entry which is preliminary data.</text>
</comment>
<dbReference type="SMART" id="SM00330">
    <property type="entry name" value="PIPKc"/>
    <property type="match status" value="1"/>
</dbReference>
<evidence type="ECO:0000256" key="8">
    <source>
        <dbReference type="ARBA" id="ARBA00036478"/>
    </source>
</evidence>
<evidence type="ECO:0000256" key="6">
    <source>
        <dbReference type="ARBA" id="ARBA00022840"/>
    </source>
</evidence>
<evidence type="ECO:0000256" key="4">
    <source>
        <dbReference type="ARBA" id="ARBA00022741"/>
    </source>
</evidence>
<dbReference type="SUPFAM" id="SSF56104">
    <property type="entry name" value="SAICAR synthase-like"/>
    <property type="match status" value="1"/>
</dbReference>
<protein>
    <recommendedName>
        <fullName evidence="11">1-phosphatidylinositol-5-phosphate 4-kinase</fullName>
        <ecNumber evidence="11">2.7.1.149</ecNumber>
    </recommendedName>
</protein>
<reference evidence="15" key="1">
    <citation type="journal article" date="2023" name="Mol. Biol. Evol.">
        <title>Third-Generation Sequencing Reveals the Adaptive Role of the Epigenome in Three Deep-Sea Polychaetes.</title>
        <authorList>
            <person name="Perez M."/>
            <person name="Aroh O."/>
            <person name="Sun Y."/>
            <person name="Lan Y."/>
            <person name="Juniper S.K."/>
            <person name="Young C.R."/>
            <person name="Angers B."/>
            <person name="Qian P.Y."/>
        </authorList>
    </citation>
    <scope>NUCLEOTIDE SEQUENCE</scope>
    <source>
        <strain evidence="15">R07B-5</strain>
    </source>
</reference>
<evidence type="ECO:0000256" key="3">
    <source>
        <dbReference type="ARBA" id="ARBA00022679"/>
    </source>
</evidence>
<evidence type="ECO:0000256" key="2">
    <source>
        <dbReference type="ARBA" id="ARBA00022490"/>
    </source>
</evidence>
<comment type="catalytic activity">
    <reaction evidence="10">
        <text>1,2-dihexadecanoyl-sn-glycero-3-phospho-(1D-myo-inositol-5-phosphate) + GTP = 1,2-dihexadecanoyl-sn-glycero-3-phospho-(1D-myo-inositol-4,5-bisphosphate) + GDP + H(+)</text>
        <dbReference type="Rhea" id="RHEA:55964"/>
        <dbReference type="ChEBI" id="CHEBI:15378"/>
        <dbReference type="ChEBI" id="CHEBI:37565"/>
        <dbReference type="ChEBI" id="CHEBI:58189"/>
        <dbReference type="ChEBI" id="CHEBI:83423"/>
        <dbReference type="ChEBI" id="CHEBI:84968"/>
    </reaction>
    <physiologicalReaction direction="left-to-right" evidence="10">
        <dbReference type="Rhea" id="RHEA:55965"/>
    </physiologicalReaction>
</comment>
<dbReference type="GO" id="GO:0005886">
    <property type="term" value="C:plasma membrane"/>
    <property type="evidence" value="ECO:0007669"/>
    <property type="project" value="TreeGrafter"/>
</dbReference>
<keyword evidence="16" id="KW-1185">Reference proteome</keyword>
<dbReference type="EMBL" id="JAODUO010000141">
    <property type="protein sequence ID" value="KAK2188165.1"/>
    <property type="molecule type" value="Genomic_DNA"/>
</dbReference>
<feature type="domain" description="PIPK" evidence="14">
    <location>
        <begin position="24"/>
        <end position="402"/>
    </location>
</feature>
<dbReference type="InterPro" id="IPR027483">
    <property type="entry name" value="PInositol-4-P-4/5-kinase_C_sf"/>
</dbReference>
<accession>A0AAD9UG89</accession>
<dbReference type="PANTHER" id="PTHR23086">
    <property type="entry name" value="PHOSPHATIDYLINOSITOL-4-PHOSPHATE 5-KINASE"/>
    <property type="match status" value="1"/>
</dbReference>
<dbReference type="CDD" id="cd17305">
    <property type="entry name" value="PIPKc_PIP5KII"/>
    <property type="match status" value="1"/>
</dbReference>
<evidence type="ECO:0000256" key="12">
    <source>
        <dbReference type="PROSITE-ProRule" id="PRU00781"/>
    </source>
</evidence>
<organism evidence="15 16">
    <name type="scientific">Ridgeia piscesae</name>
    <name type="common">Tubeworm</name>
    <dbReference type="NCBI Taxonomy" id="27915"/>
    <lineage>
        <taxon>Eukaryota</taxon>
        <taxon>Metazoa</taxon>
        <taxon>Spiralia</taxon>
        <taxon>Lophotrochozoa</taxon>
        <taxon>Annelida</taxon>
        <taxon>Polychaeta</taxon>
        <taxon>Sedentaria</taxon>
        <taxon>Canalipalpata</taxon>
        <taxon>Sabellida</taxon>
        <taxon>Siboglinidae</taxon>
        <taxon>Ridgeia</taxon>
    </lineage>
</organism>
<feature type="region of interest" description="Disordered" evidence="13">
    <location>
        <begin position="279"/>
        <end position="315"/>
    </location>
</feature>
<keyword evidence="2" id="KW-0963">Cytoplasm</keyword>
<dbReference type="GO" id="GO:0046854">
    <property type="term" value="P:phosphatidylinositol phosphate biosynthetic process"/>
    <property type="evidence" value="ECO:0007669"/>
    <property type="project" value="TreeGrafter"/>
</dbReference>
<keyword evidence="7" id="KW-0443">Lipid metabolism</keyword>
<evidence type="ECO:0000256" key="11">
    <source>
        <dbReference type="ARBA" id="ARBA00039039"/>
    </source>
</evidence>
<comment type="subcellular location">
    <subcellularLocation>
        <location evidence="1">Cytoplasm</location>
    </subcellularLocation>
</comment>
<evidence type="ECO:0000313" key="16">
    <source>
        <dbReference type="Proteomes" id="UP001209878"/>
    </source>
</evidence>
<gene>
    <name evidence="15" type="ORF">NP493_142g01024</name>
</gene>
<sequence length="403" mass="46001">MSGAAKQKKKHLKTVSQKLRLFRAKDPCQSVFMWGINHSISELKHIPAPPMLMPDDFKSYSKTKVDNHLFNKENMPSHFKFKEYCPIVFRNLRERFSIDGDSYMMSLSKDAPIDWDASGRSGSSFQLSYDKRFVIKTICSEEIAEMHRILKTYHQHVVERHGKTLLPHYLGMYRITVNDQETYKVVMKNICSPKIPIHKKYDLKGSTVSRLASDKERAKDLPTYKDNDFLNDHVIIHIAPEAKRDILETLQGDVNFMLSLNLMDYSLLVGIHDKDRAEEEQTEAVNVDENGMDDEGDSDSPGGAARGANIPTPPDSPVCLNQPLFPVECDIAYDTFGVPAREDCEKKEIYFLGLIDILTHYGMKKRTAQAAKTVKHGAGAEISTVKPDQYARRFMEFIERAMD</sequence>
<dbReference type="Proteomes" id="UP001209878">
    <property type="component" value="Unassembled WGS sequence"/>
</dbReference>
<comment type="catalytic activity">
    <reaction evidence="9">
        <text>a 1,2-diacyl-sn-glycero-3-phospho-(1D-myo-inositol-5-phosphate) + ATP = a 1,2-diacyl-sn-glycero-3-phospho-(1D-myo-inositol-4,5-bisphosphate) + ADP + H(+)</text>
        <dbReference type="Rhea" id="RHEA:12280"/>
        <dbReference type="ChEBI" id="CHEBI:15378"/>
        <dbReference type="ChEBI" id="CHEBI:30616"/>
        <dbReference type="ChEBI" id="CHEBI:57795"/>
        <dbReference type="ChEBI" id="CHEBI:58456"/>
        <dbReference type="ChEBI" id="CHEBI:456216"/>
        <dbReference type="EC" id="2.7.1.149"/>
    </reaction>
    <physiologicalReaction direction="left-to-right" evidence="9">
        <dbReference type="Rhea" id="RHEA:12281"/>
    </physiologicalReaction>
</comment>
<name>A0AAD9UG89_RIDPI</name>
<evidence type="ECO:0000256" key="5">
    <source>
        <dbReference type="ARBA" id="ARBA00022777"/>
    </source>
</evidence>
<dbReference type="InterPro" id="IPR002498">
    <property type="entry name" value="PInositol-4-P-4/5-kinase_core"/>
</dbReference>
<keyword evidence="4 12" id="KW-0547">Nucleotide-binding</keyword>
<dbReference type="PROSITE" id="PS51455">
    <property type="entry name" value="PIPK"/>
    <property type="match status" value="1"/>
</dbReference>
<dbReference type="Gene3D" id="3.30.810.10">
    <property type="entry name" value="2-Layer Sandwich"/>
    <property type="match status" value="2"/>
</dbReference>
<proteinExistence type="predicted"/>
<evidence type="ECO:0000256" key="7">
    <source>
        <dbReference type="ARBA" id="ARBA00023098"/>
    </source>
</evidence>
<evidence type="ECO:0000256" key="10">
    <source>
        <dbReference type="ARBA" id="ARBA00036950"/>
    </source>
</evidence>
<dbReference type="GO" id="GO:0005524">
    <property type="term" value="F:ATP binding"/>
    <property type="evidence" value="ECO:0007669"/>
    <property type="project" value="UniProtKB-UniRule"/>
</dbReference>
<dbReference type="EC" id="2.7.1.149" evidence="11"/>
<dbReference type="GO" id="GO:0016308">
    <property type="term" value="F:1-phosphatidylinositol-4-phosphate 5-kinase activity"/>
    <property type="evidence" value="ECO:0007669"/>
    <property type="project" value="TreeGrafter"/>
</dbReference>
<dbReference type="AlphaFoldDB" id="A0AAD9UG89"/>
<evidence type="ECO:0000256" key="1">
    <source>
        <dbReference type="ARBA" id="ARBA00004496"/>
    </source>
</evidence>
<dbReference type="PANTHER" id="PTHR23086:SF8">
    <property type="entry name" value="PHOSPHATIDYLINOSITOL 5-PHOSPHATE 4-KINASE, ISOFORM A"/>
    <property type="match status" value="1"/>
</dbReference>
<evidence type="ECO:0000259" key="14">
    <source>
        <dbReference type="PROSITE" id="PS51455"/>
    </source>
</evidence>
<dbReference type="Gene3D" id="3.30.800.10">
    <property type="entry name" value="Phosphatidylinositol Phosphate Kinase II Beta"/>
    <property type="match status" value="1"/>
</dbReference>
<evidence type="ECO:0000256" key="9">
    <source>
        <dbReference type="ARBA" id="ARBA00036698"/>
    </source>
</evidence>
<keyword evidence="6 12" id="KW-0067">ATP-binding</keyword>
<keyword evidence="3 12" id="KW-0808">Transferase</keyword>